<name>A0AAV7LR51_PLEWA</name>
<gene>
    <name evidence="1" type="ORF">NDU88_005994</name>
</gene>
<dbReference type="AlphaFoldDB" id="A0AAV7LR51"/>
<evidence type="ECO:0000313" key="1">
    <source>
        <dbReference type="EMBL" id="KAJ1092884.1"/>
    </source>
</evidence>
<comment type="caution">
    <text evidence="1">The sequence shown here is derived from an EMBL/GenBank/DDBJ whole genome shotgun (WGS) entry which is preliminary data.</text>
</comment>
<proteinExistence type="predicted"/>
<sequence length="237" mass="25347">MDFRKVPSGHTVIVLEERPPGSSHGAFGDSDGAVAPRLRQNHGPQGLVMIRQLREAALHSTAPLGRRLPTFGHQPSPEPLSPREVVARAPRAPSASSALRLRQHLMARRCQGGVLSLLGTSPDQSRSHQAHTRVASRTPQIVLTLSPQGHRDAGKATPHCQAQQALHVAITHSVTSLSPSVVFTPSSPSAGGRGLFKGVDHANTRIMQDDSQSETGVHRGTSSRPSCLAMPSRYHKC</sequence>
<reference evidence="1" key="1">
    <citation type="journal article" date="2022" name="bioRxiv">
        <title>Sequencing and chromosome-scale assembly of the giantPleurodeles waltlgenome.</title>
        <authorList>
            <person name="Brown T."/>
            <person name="Elewa A."/>
            <person name="Iarovenko S."/>
            <person name="Subramanian E."/>
            <person name="Araus A.J."/>
            <person name="Petzold A."/>
            <person name="Susuki M."/>
            <person name="Suzuki K.-i.T."/>
            <person name="Hayashi T."/>
            <person name="Toyoda A."/>
            <person name="Oliveira C."/>
            <person name="Osipova E."/>
            <person name="Leigh N.D."/>
            <person name="Simon A."/>
            <person name="Yun M.H."/>
        </authorList>
    </citation>
    <scope>NUCLEOTIDE SEQUENCE</scope>
    <source>
        <strain evidence="1">20211129_DDA</strain>
        <tissue evidence="1">Liver</tissue>
    </source>
</reference>
<protein>
    <submittedName>
        <fullName evidence="1">Uncharacterized protein</fullName>
    </submittedName>
</protein>
<accession>A0AAV7LR51</accession>
<dbReference type="EMBL" id="JANPWB010000015">
    <property type="protein sequence ID" value="KAJ1092884.1"/>
    <property type="molecule type" value="Genomic_DNA"/>
</dbReference>
<keyword evidence="2" id="KW-1185">Reference proteome</keyword>
<dbReference type="Proteomes" id="UP001066276">
    <property type="component" value="Chromosome 11"/>
</dbReference>
<evidence type="ECO:0000313" key="2">
    <source>
        <dbReference type="Proteomes" id="UP001066276"/>
    </source>
</evidence>
<organism evidence="1 2">
    <name type="scientific">Pleurodeles waltl</name>
    <name type="common">Iberian ribbed newt</name>
    <dbReference type="NCBI Taxonomy" id="8319"/>
    <lineage>
        <taxon>Eukaryota</taxon>
        <taxon>Metazoa</taxon>
        <taxon>Chordata</taxon>
        <taxon>Craniata</taxon>
        <taxon>Vertebrata</taxon>
        <taxon>Euteleostomi</taxon>
        <taxon>Amphibia</taxon>
        <taxon>Batrachia</taxon>
        <taxon>Caudata</taxon>
        <taxon>Salamandroidea</taxon>
        <taxon>Salamandridae</taxon>
        <taxon>Pleurodelinae</taxon>
        <taxon>Pleurodeles</taxon>
    </lineage>
</organism>